<feature type="domain" description="Helicase ATP-binding" evidence="7">
    <location>
        <begin position="456"/>
        <end position="651"/>
    </location>
</feature>
<keyword evidence="10" id="KW-1185">Reference proteome</keyword>
<feature type="region of interest" description="Disordered" evidence="6">
    <location>
        <begin position="130"/>
        <end position="159"/>
    </location>
</feature>
<keyword evidence="2" id="KW-0547">Nucleotide-binding</keyword>
<dbReference type="Gene3D" id="3.40.50.10810">
    <property type="entry name" value="Tandem AAA-ATPase domain"/>
    <property type="match status" value="1"/>
</dbReference>
<comment type="similarity">
    <text evidence="1">Belongs to the SNF2/RAD54 helicase family.</text>
</comment>
<dbReference type="CDD" id="cd18793">
    <property type="entry name" value="SF2_C_SNF"/>
    <property type="match status" value="1"/>
</dbReference>
<dbReference type="Proteomes" id="UP001147747">
    <property type="component" value="Unassembled WGS sequence"/>
</dbReference>
<feature type="region of interest" description="Disordered" evidence="6">
    <location>
        <begin position="923"/>
        <end position="1003"/>
    </location>
</feature>
<dbReference type="PROSITE" id="PS51192">
    <property type="entry name" value="HELICASE_ATP_BIND_1"/>
    <property type="match status" value="1"/>
</dbReference>
<dbReference type="AlphaFoldDB" id="A0A9X0BA46"/>
<feature type="region of interest" description="Disordered" evidence="6">
    <location>
        <begin position="282"/>
        <end position="348"/>
    </location>
</feature>
<dbReference type="InterPro" id="IPR038718">
    <property type="entry name" value="SNF2-like_sf"/>
</dbReference>
<dbReference type="Pfam" id="PF00271">
    <property type="entry name" value="Helicase_C"/>
    <property type="match status" value="1"/>
</dbReference>
<keyword evidence="3" id="KW-0378">Hydrolase</keyword>
<comment type="caution">
    <text evidence="9">The sequence shown here is derived from an EMBL/GenBank/DDBJ whole genome shotgun (WGS) entry which is preliminary data.</text>
</comment>
<evidence type="ECO:0000256" key="6">
    <source>
        <dbReference type="SAM" id="MobiDB-lite"/>
    </source>
</evidence>
<feature type="region of interest" description="Disordered" evidence="6">
    <location>
        <begin position="184"/>
        <end position="215"/>
    </location>
</feature>
<dbReference type="CDD" id="cd18008">
    <property type="entry name" value="DEXDc_SHPRH-like"/>
    <property type="match status" value="1"/>
</dbReference>
<dbReference type="PROSITE" id="PS51194">
    <property type="entry name" value="HELICASE_CTER"/>
    <property type="match status" value="1"/>
</dbReference>
<dbReference type="GeneID" id="81369114"/>
<dbReference type="Gene3D" id="3.40.50.300">
    <property type="entry name" value="P-loop containing nucleotide triphosphate hydrolases"/>
    <property type="match status" value="1"/>
</dbReference>
<dbReference type="InterPro" id="IPR014001">
    <property type="entry name" value="Helicase_ATP-bd"/>
</dbReference>
<dbReference type="GO" id="GO:0008094">
    <property type="term" value="F:ATP-dependent activity, acting on DNA"/>
    <property type="evidence" value="ECO:0007669"/>
    <property type="project" value="TreeGrafter"/>
</dbReference>
<organism evidence="9 10">
    <name type="scientific">Penicillium cosmopolitanum</name>
    <dbReference type="NCBI Taxonomy" id="1131564"/>
    <lineage>
        <taxon>Eukaryota</taxon>
        <taxon>Fungi</taxon>
        <taxon>Dikarya</taxon>
        <taxon>Ascomycota</taxon>
        <taxon>Pezizomycotina</taxon>
        <taxon>Eurotiomycetes</taxon>
        <taxon>Eurotiomycetidae</taxon>
        <taxon>Eurotiales</taxon>
        <taxon>Aspergillaceae</taxon>
        <taxon>Penicillium</taxon>
    </lineage>
</organism>
<dbReference type="InterPro" id="IPR000330">
    <property type="entry name" value="SNF2_N"/>
</dbReference>
<evidence type="ECO:0000313" key="9">
    <source>
        <dbReference type="EMBL" id="KAJ5397384.1"/>
    </source>
</evidence>
<dbReference type="InterPro" id="IPR049730">
    <property type="entry name" value="SNF2/RAD54-like_C"/>
</dbReference>
<dbReference type="GO" id="GO:0016787">
    <property type="term" value="F:hydrolase activity"/>
    <property type="evidence" value="ECO:0007669"/>
    <property type="project" value="UniProtKB-KW"/>
</dbReference>
<dbReference type="OrthoDB" id="1699231at2759"/>
<evidence type="ECO:0000313" key="10">
    <source>
        <dbReference type="Proteomes" id="UP001147747"/>
    </source>
</evidence>
<dbReference type="RefSeq" id="XP_056489436.1">
    <property type="nucleotide sequence ID" value="XM_056630134.1"/>
</dbReference>
<sequence length="1203" mass="136998">MVSHQFLTLAFRLCQNHLDKCLLEISNHDAESHLPTKTMSRQGRQLIQQASNLLSGRSCDELSTRQGNDRTAVQDQITPKPQRRLSQPPKSPLPRGLPPKSPLPESLPLEKEISRSLSLAEDLHTQLSSSPWNIQISDDDIQSKESSSEKTASIHSPENPELPFEFLECLSAEDQVQFLRARNEKQKRQLTLQSSSSSDVDMLSEGFGDREHGSHSHSLELEHYAGQNDFDDDDDDNLLFCKLAELAEEPLDPDIEKDQSMGQELELEDADTHHEAVLENVEEATVQDPASKSKKKSPKVVTSKLSRKEQETAKGIGRRKILTDKKQKSDGVKLGTGSPQKWRQPQTKTTRLSDHELRSIFVHSDIVRISEINSELPAVPGFSSHVRKVALQEMVASIPTEQQAEARSDKQRINEAIRQFNHKPKSDQQGLWKVKGLKTSLFHHQVLAVGWMRDREISTTPPYGGLLCDVMGLGKTVTALANILDGRRLEREERRPPTLIVVPSQLVDHWMQQMKLHFDPGVFGTVYKWDKRSSSAFEFNPDGILAFDVVLATFENIRKSYPNPKVPSELQSDEDIDKWWSEFYDREQGVFHKIKWYRIVLDEGHVIKNRDSQTSMAVRALSGYFKWILSGTPLHNCVEEMFPYFNLLGVPNSSHFEVFKRSYCDSFARSKKRLINILRSILHRKTHESRFMGRPLVEMPKITQKDLTVNLCEAELSLYKAVTDLFIENVNKLSHRPSSQWKCILTMFLKLRMFVSHILTSQDIVRYALKHDGDLMKNLKTLTTSDSNDASTQIVESLMVMTDAESVPKAPIRAQNQLLVLGPRLRGNYKILSANFEKFLEQLREEGHWVERHRRLRCAHCEFPPQAGILTSCYHLYCEECFDSLSSTEAGSNTETLVCYSCTQVITEAASYNIFDRIDPEQAASPVSTTSKKRKRGNQTTQRHRTGGNGTKRAKKPSKSSKAFKSQYGRFHPSFHDDSDDEEDDPPEADDPNEDWIPIIGQKTPGAKLTETRELIRDFMQKDDKVKIVMFSIFIDTTTLMEQICEEEGWYYTKITGKMSIPVRNENITRFRQNTDIKIMIASLRTGGVGLDLSAANKCILVDLWWNEAVEEQALCRLFRIGQKREVQFVKLVAGGTIDDKLLAMQKDKSRKIQEVISPEVLAGRDTDKQLLEWFGEIQQVKGGGIKIIPRQPGKKETPIIVD</sequence>
<dbReference type="InterPro" id="IPR027417">
    <property type="entry name" value="P-loop_NTPase"/>
</dbReference>
<dbReference type="EMBL" id="JAPZBU010000006">
    <property type="protein sequence ID" value="KAJ5397384.1"/>
    <property type="molecule type" value="Genomic_DNA"/>
</dbReference>
<feature type="compositionally biased region" description="Polar residues" evidence="6">
    <location>
        <begin position="64"/>
        <end position="79"/>
    </location>
</feature>
<accession>A0A9X0BA46</accession>
<evidence type="ECO:0000256" key="1">
    <source>
        <dbReference type="ARBA" id="ARBA00007025"/>
    </source>
</evidence>
<gene>
    <name evidence="9" type="ORF">N7509_005497</name>
</gene>
<dbReference type="InterPro" id="IPR050628">
    <property type="entry name" value="SNF2_RAD54_helicase_TF"/>
</dbReference>
<feature type="domain" description="Helicase C-terminal" evidence="8">
    <location>
        <begin position="1018"/>
        <end position="1173"/>
    </location>
</feature>
<dbReference type="GO" id="GO:0004386">
    <property type="term" value="F:helicase activity"/>
    <property type="evidence" value="ECO:0007669"/>
    <property type="project" value="UniProtKB-KW"/>
</dbReference>
<dbReference type="GO" id="GO:0005634">
    <property type="term" value="C:nucleus"/>
    <property type="evidence" value="ECO:0007669"/>
    <property type="project" value="TreeGrafter"/>
</dbReference>
<dbReference type="InterPro" id="IPR013083">
    <property type="entry name" value="Znf_RING/FYVE/PHD"/>
</dbReference>
<dbReference type="SMART" id="SM00487">
    <property type="entry name" value="DEXDc"/>
    <property type="match status" value="1"/>
</dbReference>
<proteinExistence type="inferred from homology"/>
<feature type="compositionally biased region" description="Basic and acidic residues" evidence="6">
    <location>
        <begin position="321"/>
        <end position="331"/>
    </location>
</feature>
<evidence type="ECO:0000259" key="7">
    <source>
        <dbReference type="PROSITE" id="PS51192"/>
    </source>
</evidence>
<protein>
    <submittedName>
        <fullName evidence="9">Uncharacterized protein</fullName>
    </submittedName>
</protein>
<reference evidence="9" key="1">
    <citation type="submission" date="2022-12" db="EMBL/GenBank/DDBJ databases">
        <authorList>
            <person name="Petersen C."/>
        </authorList>
    </citation>
    <scope>NUCLEOTIDE SEQUENCE</scope>
    <source>
        <strain evidence="9">IBT 29677</strain>
    </source>
</reference>
<evidence type="ECO:0000259" key="8">
    <source>
        <dbReference type="PROSITE" id="PS51194"/>
    </source>
</evidence>
<feature type="compositionally biased region" description="Basic residues" evidence="6">
    <location>
        <begin position="931"/>
        <end position="959"/>
    </location>
</feature>
<evidence type="ECO:0000256" key="2">
    <source>
        <dbReference type="ARBA" id="ARBA00022741"/>
    </source>
</evidence>
<name>A0A9X0BA46_9EURO</name>
<dbReference type="InterPro" id="IPR001650">
    <property type="entry name" value="Helicase_C-like"/>
</dbReference>
<feature type="compositionally biased region" description="Pro residues" evidence="6">
    <location>
        <begin position="89"/>
        <end position="102"/>
    </location>
</feature>
<dbReference type="PANTHER" id="PTHR45626">
    <property type="entry name" value="TRANSCRIPTION TERMINATION FACTOR 2-RELATED"/>
    <property type="match status" value="1"/>
</dbReference>
<dbReference type="GO" id="GO:0005524">
    <property type="term" value="F:ATP binding"/>
    <property type="evidence" value="ECO:0007669"/>
    <property type="project" value="UniProtKB-KW"/>
</dbReference>
<evidence type="ECO:0000256" key="5">
    <source>
        <dbReference type="ARBA" id="ARBA00022840"/>
    </source>
</evidence>
<dbReference type="SMART" id="SM00490">
    <property type="entry name" value="HELICc"/>
    <property type="match status" value="1"/>
</dbReference>
<evidence type="ECO:0000256" key="3">
    <source>
        <dbReference type="ARBA" id="ARBA00022801"/>
    </source>
</evidence>
<keyword evidence="5" id="KW-0067">ATP-binding</keyword>
<feature type="compositionally biased region" description="Acidic residues" evidence="6">
    <location>
        <begin position="978"/>
        <end position="994"/>
    </location>
</feature>
<dbReference type="Gene3D" id="3.30.40.10">
    <property type="entry name" value="Zinc/RING finger domain, C3HC4 (zinc finger)"/>
    <property type="match status" value="1"/>
</dbReference>
<dbReference type="Pfam" id="PF00176">
    <property type="entry name" value="SNF2-rel_dom"/>
    <property type="match status" value="1"/>
</dbReference>
<feature type="region of interest" description="Disordered" evidence="6">
    <location>
        <begin position="57"/>
        <end position="107"/>
    </location>
</feature>
<dbReference type="GO" id="GO:0006281">
    <property type="term" value="P:DNA repair"/>
    <property type="evidence" value="ECO:0007669"/>
    <property type="project" value="TreeGrafter"/>
</dbReference>
<evidence type="ECO:0000256" key="4">
    <source>
        <dbReference type="ARBA" id="ARBA00022806"/>
    </source>
</evidence>
<feature type="compositionally biased region" description="Polar residues" evidence="6">
    <location>
        <begin position="337"/>
        <end position="348"/>
    </location>
</feature>
<keyword evidence="4" id="KW-0347">Helicase</keyword>
<reference evidence="9" key="2">
    <citation type="journal article" date="2023" name="IMA Fungus">
        <title>Comparative genomic study of the Penicillium genus elucidates a diverse pangenome and 15 lateral gene transfer events.</title>
        <authorList>
            <person name="Petersen C."/>
            <person name="Sorensen T."/>
            <person name="Nielsen M.R."/>
            <person name="Sondergaard T.E."/>
            <person name="Sorensen J.L."/>
            <person name="Fitzpatrick D.A."/>
            <person name="Frisvad J.C."/>
            <person name="Nielsen K.L."/>
        </authorList>
    </citation>
    <scope>NUCLEOTIDE SEQUENCE</scope>
    <source>
        <strain evidence="9">IBT 29677</strain>
    </source>
</reference>
<dbReference type="SUPFAM" id="SSF52540">
    <property type="entry name" value="P-loop containing nucleoside triphosphate hydrolases"/>
    <property type="match status" value="2"/>
</dbReference>
<dbReference type="PANTHER" id="PTHR45626:SF17">
    <property type="entry name" value="HELICASE-LIKE TRANSCRIPTION FACTOR"/>
    <property type="match status" value="1"/>
</dbReference>